<dbReference type="PANTHER" id="PTHR22847">
    <property type="entry name" value="WD40 REPEAT PROTEIN"/>
    <property type="match status" value="1"/>
</dbReference>
<keyword evidence="4" id="KW-0175">Coiled coil</keyword>
<dbReference type="PANTHER" id="PTHR22847:SF637">
    <property type="entry name" value="WD REPEAT DOMAIN 5B"/>
    <property type="match status" value="1"/>
</dbReference>
<dbReference type="Proteomes" id="UP001549111">
    <property type="component" value="Unassembled WGS sequence"/>
</dbReference>
<dbReference type="Gene3D" id="2.130.10.10">
    <property type="entry name" value="YVTN repeat-like/Quinoprotein amine dehydrogenase"/>
    <property type="match status" value="2"/>
</dbReference>
<keyword evidence="6" id="KW-0472">Membrane</keyword>
<feature type="region of interest" description="Disordered" evidence="5">
    <location>
        <begin position="686"/>
        <end position="706"/>
    </location>
</feature>
<dbReference type="InterPro" id="IPR049052">
    <property type="entry name" value="nSTAND1"/>
</dbReference>
<dbReference type="InterPro" id="IPR020472">
    <property type="entry name" value="WD40_PAC1"/>
</dbReference>
<gene>
    <name evidence="8" type="ORF">ABIC99_003983</name>
</gene>
<dbReference type="Pfam" id="PF00400">
    <property type="entry name" value="WD40"/>
    <property type="match status" value="4"/>
</dbReference>
<feature type="repeat" description="WD" evidence="3">
    <location>
        <begin position="731"/>
        <end position="772"/>
    </location>
</feature>
<feature type="repeat" description="WD" evidence="3">
    <location>
        <begin position="645"/>
        <end position="686"/>
    </location>
</feature>
<dbReference type="PROSITE" id="PS00678">
    <property type="entry name" value="WD_REPEATS_1"/>
    <property type="match status" value="4"/>
</dbReference>
<dbReference type="InterPro" id="IPR027417">
    <property type="entry name" value="P-loop_NTPase"/>
</dbReference>
<dbReference type="InterPro" id="IPR015943">
    <property type="entry name" value="WD40/YVTN_repeat-like_dom_sf"/>
</dbReference>
<dbReference type="InterPro" id="IPR011047">
    <property type="entry name" value="Quinoprotein_ADH-like_sf"/>
</dbReference>
<comment type="caution">
    <text evidence="8">The sequence shown here is derived from an EMBL/GenBank/DDBJ whole genome shotgun (WGS) entry which is preliminary data.</text>
</comment>
<feature type="transmembrane region" description="Helical" evidence="6">
    <location>
        <begin position="449"/>
        <end position="472"/>
    </location>
</feature>
<protein>
    <recommendedName>
        <fullName evidence="7">Novel STAND NTPase 1 domain-containing protein</fullName>
    </recommendedName>
</protein>
<dbReference type="EMBL" id="JBEPLS010000039">
    <property type="protein sequence ID" value="MET3606147.1"/>
    <property type="molecule type" value="Genomic_DNA"/>
</dbReference>
<feature type="region of interest" description="Disordered" evidence="5">
    <location>
        <begin position="770"/>
        <end position="800"/>
    </location>
</feature>
<dbReference type="SUPFAM" id="SSF52540">
    <property type="entry name" value="P-loop containing nucleoside triphosphate hydrolases"/>
    <property type="match status" value="1"/>
</dbReference>
<keyword evidence="2" id="KW-0677">Repeat</keyword>
<evidence type="ECO:0000256" key="4">
    <source>
        <dbReference type="SAM" id="Coils"/>
    </source>
</evidence>
<accession>A0ABV2IT57</accession>
<evidence type="ECO:0000256" key="6">
    <source>
        <dbReference type="SAM" id="Phobius"/>
    </source>
</evidence>
<dbReference type="SMART" id="SM00320">
    <property type="entry name" value="WD40"/>
    <property type="match status" value="4"/>
</dbReference>
<dbReference type="SUPFAM" id="SSF50998">
    <property type="entry name" value="Quinoprotein alcohol dehydrogenase-like"/>
    <property type="match status" value="1"/>
</dbReference>
<name>A0ABV2IT57_9BURK</name>
<dbReference type="Gene3D" id="3.40.50.300">
    <property type="entry name" value="P-loop containing nucleotide triphosphate hydrolases"/>
    <property type="match status" value="1"/>
</dbReference>
<keyword evidence="9" id="KW-1185">Reference proteome</keyword>
<evidence type="ECO:0000259" key="7">
    <source>
        <dbReference type="Pfam" id="PF20703"/>
    </source>
</evidence>
<reference evidence="8 9" key="1">
    <citation type="submission" date="2024-06" db="EMBL/GenBank/DDBJ databases">
        <title>Genomic Encyclopedia of Type Strains, Phase IV (KMG-IV): sequencing the most valuable type-strain genomes for metagenomic binning, comparative biology and taxonomic classification.</title>
        <authorList>
            <person name="Goeker M."/>
        </authorList>
    </citation>
    <scope>NUCLEOTIDE SEQUENCE [LARGE SCALE GENOMIC DNA]</scope>
    <source>
        <strain evidence="8 9">D-501</strain>
    </source>
</reference>
<evidence type="ECO:0000313" key="9">
    <source>
        <dbReference type="Proteomes" id="UP001549111"/>
    </source>
</evidence>
<dbReference type="InterPro" id="IPR019775">
    <property type="entry name" value="WD40_repeat_CS"/>
</dbReference>
<feature type="region of interest" description="Disordered" evidence="5">
    <location>
        <begin position="114"/>
        <end position="134"/>
    </location>
</feature>
<proteinExistence type="predicted"/>
<keyword evidence="6" id="KW-1133">Transmembrane helix</keyword>
<keyword evidence="1 3" id="KW-0853">WD repeat</keyword>
<feature type="repeat" description="WD" evidence="3">
    <location>
        <begin position="774"/>
        <end position="811"/>
    </location>
</feature>
<evidence type="ECO:0000313" key="8">
    <source>
        <dbReference type="EMBL" id="MET3606147.1"/>
    </source>
</evidence>
<feature type="coiled-coil region" evidence="4">
    <location>
        <begin position="486"/>
        <end position="541"/>
    </location>
</feature>
<feature type="domain" description="Novel STAND NTPase 1" evidence="7">
    <location>
        <begin position="16"/>
        <end position="424"/>
    </location>
</feature>
<dbReference type="InterPro" id="IPR001680">
    <property type="entry name" value="WD40_rpt"/>
</dbReference>
<evidence type="ECO:0000256" key="1">
    <source>
        <dbReference type="ARBA" id="ARBA00022574"/>
    </source>
</evidence>
<dbReference type="CDD" id="cd00200">
    <property type="entry name" value="WD40"/>
    <property type="match status" value="1"/>
</dbReference>
<dbReference type="PROSITE" id="PS50294">
    <property type="entry name" value="WD_REPEATS_REGION"/>
    <property type="match status" value="4"/>
</dbReference>
<evidence type="ECO:0000256" key="5">
    <source>
        <dbReference type="SAM" id="MobiDB-lite"/>
    </source>
</evidence>
<organism evidence="8 9">
    <name type="scientific">Sphaerotilus sulfidivorans</name>
    <dbReference type="NCBI Taxonomy" id="639200"/>
    <lineage>
        <taxon>Bacteria</taxon>
        <taxon>Pseudomonadati</taxon>
        <taxon>Pseudomonadota</taxon>
        <taxon>Betaproteobacteria</taxon>
        <taxon>Burkholderiales</taxon>
        <taxon>Sphaerotilaceae</taxon>
        <taxon>Sphaerotilus</taxon>
    </lineage>
</organism>
<sequence>MTARDDNAPQIDKDHPWPWLDAFPESARDFFNGRDEAAQQLLRCVLSAPATVLFGKSGLGKTSLLQAGLSPLLREEQWLPVLVRLTHQEDRAYAPGQLSSRLLARLEEEAHAHGLRCDGPPLPGDTASRPAADDTDAGAATRLWELLHDTEARWLNAQDEEWTPVFILDQFEEVFTLIHDTERQQRLFSELGNLIQNRTPADVAERRKTHEALRRRLDPERLGARFVLSLREDYLPDLEIHADRIPRLGPNRYRLLPMSQAEALEAIDRTGGALVETADAERIVRFLDQQNLSVDPNRPRPQRREQIEPALLSLVCAGLNQHRIEQRAQKLDTTSLDRLGGQLLEKFYDDALAALPEKRREAAARFIETELITLDGTRRPFPEQSLTRVGLDGADIARLKDRRLLRTENTELGAYVELVHDRIATVVAGRAQKSREREAARKEREKRALWWRIVAGVMAVLCVGLIGTWLQWQNARQLSVQLDGAKTTLEGTNRTLEGKLAELKAALGRAASAEENAQEKAGLAERRASEAKAEAERALKAERLAKAAQTDAEAQKGKALAAQTDAEAQKGKALAAARDATAQRVLSDANDYFAGTNRSAEGLQSLLMTMAGHRLAQKSEQPFIQAAGYAGLQREFNRSGAFVWVHEASSSIIAVAISPDGSRIVSGSEDNTLRLWDARSGNPIGEPLKGHSSSVSSVAFSPDGSRIVSGSEDNTLRLWDARSGNPIGDPLKGHSNSVSSVAFNRDGSRIVSGSRDSTLRLWDARSGNPISEPLKGHSGPVSSVAFSPDGSRIVSGSEDNTLRLWDARSGN</sequence>
<dbReference type="PROSITE" id="PS50082">
    <property type="entry name" value="WD_REPEATS_2"/>
    <property type="match status" value="4"/>
</dbReference>
<feature type="repeat" description="WD" evidence="3">
    <location>
        <begin position="688"/>
        <end position="729"/>
    </location>
</feature>
<evidence type="ECO:0000256" key="3">
    <source>
        <dbReference type="PROSITE-ProRule" id="PRU00221"/>
    </source>
</evidence>
<evidence type="ECO:0000256" key="2">
    <source>
        <dbReference type="ARBA" id="ARBA00022737"/>
    </source>
</evidence>
<dbReference type="PRINTS" id="PR00320">
    <property type="entry name" value="GPROTEINBRPT"/>
</dbReference>
<dbReference type="Pfam" id="PF20703">
    <property type="entry name" value="nSTAND1"/>
    <property type="match status" value="1"/>
</dbReference>
<keyword evidence="6" id="KW-0812">Transmembrane</keyword>
<feature type="non-terminal residue" evidence="8">
    <location>
        <position position="811"/>
    </location>
</feature>